<protein>
    <submittedName>
        <fullName evidence="3">Conjugative transposon protein TraM</fullName>
    </submittedName>
</protein>
<dbReference type="AlphaFoldDB" id="A0A4Z0NYY1"/>
<organism evidence="3 4">
    <name type="scientific">Hymenobacter fodinae</name>
    <dbReference type="NCBI Taxonomy" id="2510796"/>
    <lineage>
        <taxon>Bacteria</taxon>
        <taxon>Pseudomonadati</taxon>
        <taxon>Bacteroidota</taxon>
        <taxon>Cytophagia</taxon>
        <taxon>Cytophagales</taxon>
        <taxon>Hymenobacteraceae</taxon>
        <taxon>Hymenobacter</taxon>
    </lineage>
</organism>
<dbReference type="InterPro" id="IPR055407">
    <property type="entry name" value="TraM_C"/>
</dbReference>
<name>A0A4Z0NYY1_9BACT</name>
<comment type="caution">
    <text evidence="3">The sequence shown here is derived from an EMBL/GenBank/DDBJ whole genome shotgun (WGS) entry which is preliminary data.</text>
</comment>
<evidence type="ECO:0000259" key="2">
    <source>
        <dbReference type="Pfam" id="PF12508"/>
    </source>
</evidence>
<dbReference type="Proteomes" id="UP000298337">
    <property type="component" value="Unassembled WGS sequence"/>
</dbReference>
<gene>
    <name evidence="3" type="primary">traM</name>
    <name evidence="3" type="ORF">EU556_24960</name>
</gene>
<evidence type="ECO:0000313" key="4">
    <source>
        <dbReference type="Proteomes" id="UP000298337"/>
    </source>
</evidence>
<feature type="domain" description="Conjugative transposon TraM C-terminal" evidence="2">
    <location>
        <begin position="286"/>
        <end position="430"/>
    </location>
</feature>
<proteinExistence type="predicted"/>
<dbReference type="RefSeq" id="WP_135436961.1">
    <property type="nucleotide sequence ID" value="NZ_SRLA01000007.1"/>
</dbReference>
<keyword evidence="4" id="KW-1185">Reference proteome</keyword>
<dbReference type="OrthoDB" id="1453786at2"/>
<accession>A0A4Z0NYY1</accession>
<dbReference type="EMBL" id="SRLA01000007">
    <property type="protein sequence ID" value="TGE03860.1"/>
    <property type="molecule type" value="Genomic_DNA"/>
</dbReference>
<evidence type="ECO:0000256" key="1">
    <source>
        <dbReference type="SAM" id="MobiDB-lite"/>
    </source>
</evidence>
<dbReference type="InterPro" id="IPR022187">
    <property type="entry name" value="Conjug_transposon_TraM"/>
</dbReference>
<dbReference type="Pfam" id="PF12508">
    <property type="entry name" value="Transposon_TraM"/>
    <property type="match status" value="1"/>
</dbReference>
<feature type="region of interest" description="Disordered" evidence="1">
    <location>
        <begin position="144"/>
        <end position="186"/>
    </location>
</feature>
<sequence length="431" mass="44503">MATSPKQTQEFIHKRRMMVFIPLPGVICLTLLFHLGGGGQGVAEATANAGSSLTGINTSLPSAGTSSLYEDKMEAYQAPQDSTHRNGLAFTPVGDITEPMDAPAAAPEASSTTAVPGGLNYAVQPGQSSQCYDPHHDSNVAAVQSRLQHLQQQAAPQPAYSRSSGGYGSSGYAPPSADAPASSGKDAELDHAIRELDELRRQYERRLQALNSPPVAAPAAAPAAPLVATSATAPKPKGMSVMTEVPQSVVTSLGSRAGLGTPVVVVTAGNSFHGLGESNAGQLNSVPAVIHDDVIVSQGSTVKMRLLADVQLEGRVIPRNSFVYGTCDVSGNRLTIEATAVQYQNSVLPLRLKAYDMDGGEGLSIPGSVNRDAAKQGLAGGASSADLPTMSPNLGAQAAGIALQTGKALAGKKIKLVKIHLKANYKLLLKS</sequence>
<reference evidence="3 4" key="1">
    <citation type="submission" date="2019-04" db="EMBL/GenBank/DDBJ databases">
        <authorList>
            <person name="Feng G."/>
            <person name="Zhang J."/>
            <person name="Zhu H."/>
        </authorList>
    </citation>
    <scope>NUCLEOTIDE SEQUENCE [LARGE SCALE GENOMIC DNA]</scope>
    <source>
        <strain evidence="3 4">92R-1</strain>
    </source>
</reference>
<feature type="compositionally biased region" description="Low complexity" evidence="1">
    <location>
        <begin position="151"/>
        <end position="184"/>
    </location>
</feature>
<dbReference type="NCBIfam" id="TIGR03779">
    <property type="entry name" value="Bac_Flav_CT_M"/>
    <property type="match status" value="1"/>
</dbReference>
<evidence type="ECO:0000313" key="3">
    <source>
        <dbReference type="EMBL" id="TGE03860.1"/>
    </source>
</evidence>